<gene>
    <name evidence="2" type="ORF">QBC33DRAFT_554362</name>
</gene>
<evidence type="ECO:0000313" key="3">
    <source>
        <dbReference type="Proteomes" id="UP001244011"/>
    </source>
</evidence>
<evidence type="ECO:0000313" key="2">
    <source>
        <dbReference type="EMBL" id="KAK1772922.1"/>
    </source>
</evidence>
<organism evidence="2 3">
    <name type="scientific">Phialemonium atrogriseum</name>
    <dbReference type="NCBI Taxonomy" id="1093897"/>
    <lineage>
        <taxon>Eukaryota</taxon>
        <taxon>Fungi</taxon>
        <taxon>Dikarya</taxon>
        <taxon>Ascomycota</taxon>
        <taxon>Pezizomycotina</taxon>
        <taxon>Sordariomycetes</taxon>
        <taxon>Sordariomycetidae</taxon>
        <taxon>Cephalothecales</taxon>
        <taxon>Cephalothecaceae</taxon>
        <taxon>Phialemonium</taxon>
    </lineage>
</organism>
<keyword evidence="3" id="KW-1185">Reference proteome</keyword>
<feature type="region of interest" description="Disordered" evidence="1">
    <location>
        <begin position="166"/>
        <end position="193"/>
    </location>
</feature>
<sequence length="245" mass="26216">MATLPQPRELLTSLINSISDIPLSQPRPANDQPGREEEPFHPLRAVPISHRHLLTTLHVLFPTLLLPALDLLDRGLVTRLVLEGGGRPTITEDQDGPGPGAPKGTYVVRSARSAHPHPHPHPRRQHQQQTTTPAGAGSGAYVARLGAWNCTCAAFAFAAFPTTGVSRPDSDGGGLDPPNDDGPRWSFGGMSFDGRVGKGEGEGDVPCCKHLLACLLAERWQAALGSYMVERRVGREEMAGIIADV</sequence>
<comment type="caution">
    <text evidence="2">The sequence shown here is derived from an EMBL/GenBank/DDBJ whole genome shotgun (WGS) entry which is preliminary data.</text>
</comment>
<dbReference type="GeneID" id="85312691"/>
<evidence type="ECO:0008006" key="4">
    <source>
        <dbReference type="Google" id="ProtNLM"/>
    </source>
</evidence>
<proteinExistence type="predicted"/>
<dbReference type="AlphaFoldDB" id="A0AAJ0CB82"/>
<evidence type="ECO:0000256" key="1">
    <source>
        <dbReference type="SAM" id="MobiDB-lite"/>
    </source>
</evidence>
<feature type="compositionally biased region" description="Basic residues" evidence="1">
    <location>
        <begin position="112"/>
        <end position="126"/>
    </location>
</feature>
<reference evidence="2" key="1">
    <citation type="submission" date="2023-06" db="EMBL/GenBank/DDBJ databases">
        <title>Genome-scale phylogeny and comparative genomics of the fungal order Sordariales.</title>
        <authorList>
            <consortium name="Lawrence Berkeley National Laboratory"/>
            <person name="Hensen N."/>
            <person name="Bonometti L."/>
            <person name="Westerberg I."/>
            <person name="Brannstrom I.O."/>
            <person name="Guillou S."/>
            <person name="Cros-Aarteil S."/>
            <person name="Calhoun S."/>
            <person name="Haridas S."/>
            <person name="Kuo A."/>
            <person name="Mondo S."/>
            <person name="Pangilinan J."/>
            <person name="Riley R."/>
            <person name="Labutti K."/>
            <person name="Andreopoulos B."/>
            <person name="Lipzen A."/>
            <person name="Chen C."/>
            <person name="Yanf M."/>
            <person name="Daum C."/>
            <person name="Ng V."/>
            <person name="Clum A."/>
            <person name="Steindorff A."/>
            <person name="Ohm R."/>
            <person name="Martin F."/>
            <person name="Silar P."/>
            <person name="Natvig D."/>
            <person name="Lalanne C."/>
            <person name="Gautier V."/>
            <person name="Ament-Velasquez S.L."/>
            <person name="Kruys A."/>
            <person name="Hutchinson M.I."/>
            <person name="Powell A.J."/>
            <person name="Barry K."/>
            <person name="Miller A.N."/>
            <person name="Grigoriev I.V."/>
            <person name="Debuchy R."/>
            <person name="Gladieux P."/>
            <person name="Thoren M.H."/>
            <person name="Johannesson H."/>
        </authorList>
    </citation>
    <scope>NUCLEOTIDE SEQUENCE</scope>
    <source>
        <strain evidence="2">8032-3</strain>
    </source>
</reference>
<feature type="region of interest" description="Disordered" evidence="1">
    <location>
        <begin position="86"/>
        <end position="137"/>
    </location>
</feature>
<name>A0AAJ0CB82_9PEZI</name>
<dbReference type="RefSeq" id="XP_060289135.1">
    <property type="nucleotide sequence ID" value="XM_060429504.1"/>
</dbReference>
<protein>
    <recommendedName>
        <fullName evidence="4">SWIM-type domain-containing protein</fullName>
    </recommendedName>
</protein>
<dbReference type="Proteomes" id="UP001244011">
    <property type="component" value="Unassembled WGS sequence"/>
</dbReference>
<dbReference type="EMBL" id="MU838997">
    <property type="protein sequence ID" value="KAK1772922.1"/>
    <property type="molecule type" value="Genomic_DNA"/>
</dbReference>
<accession>A0AAJ0CB82</accession>